<evidence type="ECO:0000256" key="2">
    <source>
        <dbReference type="HAMAP-Rule" id="MF_00048"/>
    </source>
</evidence>
<evidence type="ECO:0000313" key="4">
    <source>
        <dbReference type="Proteomes" id="UP000321083"/>
    </source>
</evidence>
<sequence length="130" mass="14794">MAESESGRLGSQGEKAAVQFLRSKGLKILATRHRNNFGEIDVIAEDGDTTVFVEVKTRSSEHAGQPFEAVDRKRQNRMSRAALAWLKQNNRLERRCRLDVISILWPKDQQLPQITHYQSAFEPGGHGQMY</sequence>
<reference evidence="3 4" key="2">
    <citation type="submission" date="2019-08" db="EMBL/GenBank/DDBJ databases">
        <authorList>
            <person name="Henke P."/>
        </authorList>
    </citation>
    <scope>NUCLEOTIDE SEQUENCE [LARGE SCALE GENOMIC DNA]</scope>
    <source>
        <strain evidence="3">Phe10_nw2017</strain>
    </source>
</reference>
<keyword evidence="4" id="KW-1185">Reference proteome</keyword>
<evidence type="ECO:0000313" key="3">
    <source>
        <dbReference type="EMBL" id="TWW12684.1"/>
    </source>
</evidence>
<dbReference type="SUPFAM" id="SSF52980">
    <property type="entry name" value="Restriction endonuclease-like"/>
    <property type="match status" value="1"/>
</dbReference>
<organism evidence="3 4">
    <name type="scientific">Planctomyces bekefii</name>
    <dbReference type="NCBI Taxonomy" id="1653850"/>
    <lineage>
        <taxon>Bacteria</taxon>
        <taxon>Pseudomonadati</taxon>
        <taxon>Planctomycetota</taxon>
        <taxon>Planctomycetia</taxon>
        <taxon>Planctomycetales</taxon>
        <taxon>Planctomycetaceae</taxon>
        <taxon>Planctomyces</taxon>
    </lineage>
</organism>
<dbReference type="AlphaFoldDB" id="A0A5C6ME42"/>
<dbReference type="NCBIfam" id="TIGR00252">
    <property type="entry name" value="YraN family protein"/>
    <property type="match status" value="1"/>
</dbReference>
<accession>A0A5C6ME42</accession>
<evidence type="ECO:0000256" key="1">
    <source>
        <dbReference type="ARBA" id="ARBA00006738"/>
    </source>
</evidence>
<dbReference type="GO" id="GO:0003676">
    <property type="term" value="F:nucleic acid binding"/>
    <property type="evidence" value="ECO:0007669"/>
    <property type="project" value="InterPro"/>
</dbReference>
<comment type="similarity">
    <text evidence="1 2">Belongs to the UPF0102 family.</text>
</comment>
<name>A0A5C6ME42_9PLAN</name>
<dbReference type="PANTHER" id="PTHR34039">
    <property type="entry name" value="UPF0102 PROTEIN YRAN"/>
    <property type="match status" value="1"/>
</dbReference>
<dbReference type="CDD" id="cd20736">
    <property type="entry name" value="PoNe_Nuclease"/>
    <property type="match status" value="1"/>
</dbReference>
<dbReference type="Pfam" id="PF02021">
    <property type="entry name" value="UPF0102"/>
    <property type="match status" value="1"/>
</dbReference>
<dbReference type="NCBIfam" id="NF009154">
    <property type="entry name" value="PRK12497.3-3"/>
    <property type="match status" value="1"/>
</dbReference>
<dbReference type="EMBL" id="SRHE01000004">
    <property type="protein sequence ID" value="TWW12684.1"/>
    <property type="molecule type" value="Genomic_DNA"/>
</dbReference>
<dbReference type="PANTHER" id="PTHR34039:SF1">
    <property type="entry name" value="UPF0102 PROTEIN YRAN"/>
    <property type="match status" value="1"/>
</dbReference>
<dbReference type="InterPro" id="IPR011335">
    <property type="entry name" value="Restrct_endonuc-II-like"/>
</dbReference>
<dbReference type="HAMAP" id="MF_00048">
    <property type="entry name" value="UPF0102"/>
    <property type="match status" value="1"/>
</dbReference>
<reference evidence="3 4" key="1">
    <citation type="submission" date="2019-08" db="EMBL/GenBank/DDBJ databases">
        <title>100 year-old enigma solved: identification of Planctomyces bekefii, the type genus and species of the phylum Planctomycetes.</title>
        <authorList>
            <person name="Svetlana D.N."/>
            <person name="Overmann J."/>
        </authorList>
    </citation>
    <scope>NUCLEOTIDE SEQUENCE [LARGE SCALE GENOMIC DNA]</scope>
    <source>
        <strain evidence="3">Phe10_nw2017</strain>
    </source>
</reference>
<dbReference type="InterPro" id="IPR011856">
    <property type="entry name" value="tRNA_endonuc-like_dom_sf"/>
</dbReference>
<comment type="caution">
    <text evidence="3">The sequence shown here is derived from an EMBL/GenBank/DDBJ whole genome shotgun (WGS) entry which is preliminary data.</text>
</comment>
<dbReference type="Proteomes" id="UP000321083">
    <property type="component" value="Unassembled WGS sequence"/>
</dbReference>
<dbReference type="Gene3D" id="3.40.1350.10">
    <property type="match status" value="1"/>
</dbReference>
<proteinExistence type="inferred from homology"/>
<dbReference type="NCBIfam" id="NF009150">
    <property type="entry name" value="PRK12497.1-3"/>
    <property type="match status" value="1"/>
</dbReference>
<protein>
    <recommendedName>
        <fullName evidence="2">UPF0102 protein E3A20_00590</fullName>
    </recommendedName>
</protein>
<gene>
    <name evidence="3" type="ORF">E3A20_00590</name>
</gene>
<dbReference type="InterPro" id="IPR003509">
    <property type="entry name" value="UPF0102_YraN-like"/>
</dbReference>